<dbReference type="Pfam" id="PF05282">
    <property type="entry name" value="AAR2"/>
    <property type="match status" value="1"/>
</dbReference>
<organism evidence="5 6">
    <name type="scientific">Sporothrix stenoceras</name>
    <dbReference type="NCBI Taxonomy" id="5173"/>
    <lineage>
        <taxon>Eukaryota</taxon>
        <taxon>Fungi</taxon>
        <taxon>Dikarya</taxon>
        <taxon>Ascomycota</taxon>
        <taxon>Pezizomycotina</taxon>
        <taxon>Sordariomycetes</taxon>
        <taxon>Sordariomycetidae</taxon>
        <taxon>Ophiostomatales</taxon>
        <taxon>Ophiostomataceae</taxon>
        <taxon>Sporothrix</taxon>
    </lineage>
</organism>
<feature type="region of interest" description="Disordered" evidence="2">
    <location>
        <begin position="1"/>
        <end position="21"/>
    </location>
</feature>
<protein>
    <recommendedName>
        <fullName evidence="7">Aar2 domain containing protein</fullName>
    </recommendedName>
</protein>
<comment type="caution">
    <text evidence="5">The sequence shown here is derived from an EMBL/GenBank/DDBJ whole genome shotgun (WGS) entry which is preliminary data.</text>
</comment>
<evidence type="ECO:0000313" key="5">
    <source>
        <dbReference type="EMBL" id="KAL1897090.1"/>
    </source>
</evidence>
<evidence type="ECO:0000259" key="4">
    <source>
        <dbReference type="Pfam" id="PF20981"/>
    </source>
</evidence>
<proteinExistence type="inferred from homology"/>
<evidence type="ECO:0000256" key="1">
    <source>
        <dbReference type="ARBA" id="ARBA00006281"/>
    </source>
</evidence>
<evidence type="ECO:0000313" key="6">
    <source>
        <dbReference type="Proteomes" id="UP001583186"/>
    </source>
</evidence>
<dbReference type="PANTHER" id="PTHR12689">
    <property type="entry name" value="A1 CISTRON SPLICING FACTOR AAR2-RELATED"/>
    <property type="match status" value="1"/>
</dbReference>
<name>A0ABR3ZAM8_9PEZI</name>
<reference evidence="5 6" key="1">
    <citation type="journal article" date="2024" name="IMA Fungus">
        <title>IMA Genome - F19 : A genome assembly and annotation guide to empower mycologists, including annotated draft genome sequences of Ceratocystis pirilliformis, Diaporthe australafricana, Fusarium ophioides, Paecilomyces lecythidis, and Sporothrix stenoceras.</title>
        <authorList>
            <person name="Aylward J."/>
            <person name="Wilson A.M."/>
            <person name="Visagie C.M."/>
            <person name="Spraker J."/>
            <person name="Barnes I."/>
            <person name="Buitendag C."/>
            <person name="Ceriani C."/>
            <person name="Del Mar Angel L."/>
            <person name="du Plessis D."/>
            <person name="Fuchs T."/>
            <person name="Gasser K."/>
            <person name="Kramer D."/>
            <person name="Li W."/>
            <person name="Munsamy K."/>
            <person name="Piso A."/>
            <person name="Price J.L."/>
            <person name="Sonnekus B."/>
            <person name="Thomas C."/>
            <person name="van der Nest A."/>
            <person name="van Dijk A."/>
            <person name="van Heerden A."/>
            <person name="van Vuuren N."/>
            <person name="Yilmaz N."/>
            <person name="Duong T.A."/>
            <person name="van der Merwe N.A."/>
            <person name="Wingfield M.J."/>
            <person name="Wingfield B.D."/>
        </authorList>
    </citation>
    <scope>NUCLEOTIDE SEQUENCE [LARGE SCALE GENOMIC DNA]</scope>
    <source>
        <strain evidence="5 6">CMW 5346</strain>
    </source>
</reference>
<dbReference type="InterPro" id="IPR038514">
    <property type="entry name" value="AAR2_C_sf"/>
</dbReference>
<feature type="domain" description="AAR2 C-terminal" evidence="3">
    <location>
        <begin position="412"/>
        <end position="590"/>
    </location>
</feature>
<feature type="compositionally biased region" description="Polar residues" evidence="2">
    <location>
        <begin position="84"/>
        <end position="114"/>
    </location>
</feature>
<comment type="similarity">
    <text evidence="1">Belongs to the AAR2 family.</text>
</comment>
<dbReference type="CDD" id="cd13778">
    <property type="entry name" value="Aar2_C"/>
    <property type="match status" value="1"/>
</dbReference>
<gene>
    <name evidence="5" type="ORF">Sste5346_004295</name>
</gene>
<dbReference type="InterPro" id="IPR038516">
    <property type="entry name" value="AAR2_N_sf"/>
</dbReference>
<keyword evidence="6" id="KW-1185">Reference proteome</keyword>
<evidence type="ECO:0000256" key="2">
    <source>
        <dbReference type="SAM" id="MobiDB-lite"/>
    </source>
</evidence>
<dbReference type="Gene3D" id="2.60.34.20">
    <property type="match status" value="1"/>
</dbReference>
<feature type="region of interest" description="Disordered" evidence="2">
    <location>
        <begin position="597"/>
        <end position="671"/>
    </location>
</feature>
<dbReference type="InterPro" id="IPR007946">
    <property type="entry name" value="AAR2"/>
</dbReference>
<dbReference type="Gene3D" id="1.25.40.550">
    <property type="entry name" value="Aar2, C-terminal domain-like"/>
    <property type="match status" value="1"/>
</dbReference>
<dbReference type="EMBL" id="JAWCUI010000020">
    <property type="protein sequence ID" value="KAL1897090.1"/>
    <property type="molecule type" value="Genomic_DNA"/>
</dbReference>
<dbReference type="Proteomes" id="UP001583186">
    <property type="component" value="Unassembled WGS sequence"/>
</dbReference>
<dbReference type="PANTHER" id="PTHR12689:SF4">
    <property type="entry name" value="PROTEIN AAR2 HOMOLOG"/>
    <property type="match status" value="1"/>
</dbReference>
<dbReference type="CDD" id="cd13777">
    <property type="entry name" value="Aar2_N"/>
    <property type="match status" value="1"/>
</dbReference>
<feature type="domain" description="AAR2 N-terminal" evidence="4">
    <location>
        <begin position="166"/>
        <end position="301"/>
    </location>
</feature>
<dbReference type="InterPro" id="IPR033648">
    <property type="entry name" value="AAR2_C"/>
</dbReference>
<feature type="region of interest" description="Disordered" evidence="2">
    <location>
        <begin position="82"/>
        <end position="118"/>
    </location>
</feature>
<dbReference type="Pfam" id="PF20981">
    <property type="entry name" value="AAR2_1st"/>
    <property type="match status" value="1"/>
</dbReference>
<evidence type="ECO:0008006" key="7">
    <source>
        <dbReference type="Google" id="ProtNLM"/>
    </source>
</evidence>
<accession>A0ABR3ZAM8</accession>
<evidence type="ECO:0000259" key="3">
    <source>
        <dbReference type="Pfam" id="PF05282"/>
    </source>
</evidence>
<sequence>MADSQTRAQDPSVGDSAVDLTAPVVTREGSVRSTSITGSNNLTTFNKNQPLAKSNSVLSHKSIPFTGAYPIGHLKVVQAAESISEGSENSTPASDNAGTTTGSLQTSGNTSVSPTAAPLPPPKGDIFVLLSIPFESQVGCDVMALTVKKTTNTQTAGNRDADNSALLGFRDLPPGAHFVWLSSPGAMSRQGYWFVTLQEPYSAVRVKQWDRFNEVLGECASQYEARSLTDDIAAVYPRLVAYNSAGHSAATSGLPATLSTSARQPYLGPPPRESETAVPDAGIWAGLTSCISESVLARITGQKASATTGTKEQSTAVVAAATAGATSAVTHTEWMVSTTDTAKGEIAMPRAATSQLWAGFAEFTFLLAKDDLDPYQLIASRDKSKSSNNGQPALASSLASPDKFASKAGSSDTTDRIIAIFDHTWATNGNGQLSDNDLIGELQFAFLTGTLLSNLSCLEQWWHLVLKIFLRARDLVSRRPTLCRSFIQTLHCQFLYLERHVSGGFLGHTSATTAANATTTAGTDADAGGTGIFEAKPQGAARLQASLTDFKRHLNETLLGLGKAASPEEAAVGEAFASLEAALWKYGWDLRSDYGAGNNGDNNNEIDDNRGGRFGDPADNDDADGEMDYYEEAINRTTGPGQKSSRKHHSGLSDTDSDSDQPVLVDLDGDGREVGLLSWD</sequence>
<feature type="compositionally biased region" description="Acidic residues" evidence="2">
    <location>
        <begin position="618"/>
        <end position="631"/>
    </location>
</feature>
<dbReference type="InterPro" id="IPR033647">
    <property type="entry name" value="Aar2_N"/>
</dbReference>